<proteinExistence type="predicted"/>
<evidence type="ECO:0000259" key="3">
    <source>
        <dbReference type="PROSITE" id="PS51077"/>
    </source>
</evidence>
<dbReference type="GO" id="GO:0003677">
    <property type="term" value="F:DNA binding"/>
    <property type="evidence" value="ECO:0007669"/>
    <property type="project" value="InterPro"/>
</dbReference>
<dbReference type="InterPro" id="IPR036390">
    <property type="entry name" value="WH_DNA-bd_sf"/>
</dbReference>
<dbReference type="InterPro" id="IPR050707">
    <property type="entry name" value="HTH_MetabolicPath_Reg"/>
</dbReference>
<keyword evidence="1" id="KW-0805">Transcription regulation</keyword>
<dbReference type="Gene3D" id="1.10.10.10">
    <property type="entry name" value="Winged helix-like DNA-binding domain superfamily/Winged helix DNA-binding domain"/>
    <property type="match status" value="1"/>
</dbReference>
<accession>A0A3S5YD06</accession>
<dbReference type="PANTHER" id="PTHR30136">
    <property type="entry name" value="HELIX-TURN-HELIX TRANSCRIPTIONAL REGULATOR, ICLR FAMILY"/>
    <property type="match status" value="1"/>
</dbReference>
<evidence type="ECO:0000313" key="5">
    <source>
        <dbReference type="Proteomes" id="UP000006892"/>
    </source>
</evidence>
<feature type="domain" description="HTH iclR-type" evidence="3">
    <location>
        <begin position="6"/>
        <end position="67"/>
    </location>
</feature>
<gene>
    <name evidence="4" type="ordered locus">REQ_44290</name>
</gene>
<dbReference type="SUPFAM" id="SSF55781">
    <property type="entry name" value="GAF domain-like"/>
    <property type="match status" value="1"/>
</dbReference>
<dbReference type="InterPro" id="IPR029016">
    <property type="entry name" value="GAF-like_dom_sf"/>
</dbReference>
<dbReference type="SMART" id="SM00346">
    <property type="entry name" value="HTH_ICLR"/>
    <property type="match status" value="1"/>
</dbReference>
<evidence type="ECO:0000256" key="2">
    <source>
        <dbReference type="ARBA" id="ARBA00023163"/>
    </source>
</evidence>
<dbReference type="EMBL" id="FN563149">
    <property type="protein sequence ID" value="CBH50392.1"/>
    <property type="molecule type" value="Genomic_DNA"/>
</dbReference>
<organism evidence="4">
    <name type="scientific">Rhodococcus hoagii (strain 103S)</name>
    <name type="common">Rhodococcus equi</name>
    <dbReference type="NCBI Taxonomy" id="685727"/>
    <lineage>
        <taxon>Bacteria</taxon>
        <taxon>Bacillati</taxon>
        <taxon>Actinomycetota</taxon>
        <taxon>Actinomycetes</taxon>
        <taxon>Mycobacteriales</taxon>
        <taxon>Nocardiaceae</taxon>
        <taxon>Prescottella</taxon>
    </lineage>
</organism>
<evidence type="ECO:0000256" key="1">
    <source>
        <dbReference type="ARBA" id="ARBA00023015"/>
    </source>
</evidence>
<name>A0A3S5YD06_RHOH1</name>
<sequence>MNMSTLQTLDRGLRALDVVAQSAAGISVADLARELDVHRAICYRIVATLEAHGLVARTADGRIRLGVSAAVLASRFEPQFAGDVQPILHLLANETRATAFVSAAQGENCVVILVAEPEGTLLRVAYRVGSSHPLDRGAAGIAILAMRPEKPTDSDEVCQARADGFSLTRGQLEHGAVGIATGIRLPDGVGATTGLERSVGVVAIDGLDTERAAGAVQRTARQIERLITV</sequence>
<dbReference type="PANTHER" id="PTHR30136:SF24">
    <property type="entry name" value="HTH-TYPE TRANSCRIPTIONAL REPRESSOR ALLR"/>
    <property type="match status" value="1"/>
</dbReference>
<dbReference type="InterPro" id="IPR005471">
    <property type="entry name" value="Tscrpt_reg_IclR_N"/>
</dbReference>
<dbReference type="Proteomes" id="UP001154400">
    <property type="component" value="Chromosome"/>
</dbReference>
<dbReference type="Pfam" id="PF09339">
    <property type="entry name" value="HTH_IclR"/>
    <property type="match status" value="1"/>
</dbReference>
<dbReference type="InterPro" id="IPR036388">
    <property type="entry name" value="WH-like_DNA-bd_sf"/>
</dbReference>
<dbReference type="Gene3D" id="3.30.450.40">
    <property type="match status" value="1"/>
</dbReference>
<dbReference type="AlphaFoldDB" id="A0A3S5YD06"/>
<reference evidence="4" key="1">
    <citation type="journal article" date="2010" name="PLoS Genet.">
        <title>The genome of a pathogenic rhodococcus: cooptive virulence underpinned by key gene acquisitions.</title>
        <authorList>
            <person name="Letek M."/>
            <person name="Gonzalez P."/>
            <person name="Macarthur I."/>
            <person name="Rodriguez H."/>
            <person name="Freeman T.C."/>
            <person name="Valero-Rello A."/>
            <person name="Blanco M."/>
            <person name="Buckley T."/>
            <person name="Cherevach I."/>
            <person name="Fahey R."/>
            <person name="Hapeshi A."/>
            <person name="Holdstock J."/>
            <person name="Leadon D."/>
            <person name="Navas J."/>
            <person name="Ocampo A."/>
            <person name="Quail M.A."/>
            <person name="Sanders M."/>
            <person name="Scortti M.M."/>
            <person name="Prescott J.F."/>
            <person name="Fogarty U."/>
            <person name="Meijer W.G."/>
            <person name="Parkhill J."/>
            <person name="Bentley S.D."/>
            <person name="Vazquez-Boland J.A."/>
        </authorList>
    </citation>
    <scope>NUCLEOTIDE SEQUENCE [LARGE SCALE GENOMIC DNA]</scope>
    <source>
        <strain evidence="4 5">103S</strain>
    </source>
</reference>
<dbReference type="GO" id="GO:0003700">
    <property type="term" value="F:DNA-binding transcription factor activity"/>
    <property type="evidence" value="ECO:0007669"/>
    <property type="project" value="TreeGrafter"/>
</dbReference>
<dbReference type="PROSITE" id="PS51077">
    <property type="entry name" value="HTH_ICLR"/>
    <property type="match status" value="1"/>
</dbReference>
<dbReference type="GO" id="GO:0045892">
    <property type="term" value="P:negative regulation of DNA-templated transcription"/>
    <property type="evidence" value="ECO:0007669"/>
    <property type="project" value="TreeGrafter"/>
</dbReference>
<keyword evidence="2" id="KW-0804">Transcription</keyword>
<protein>
    <submittedName>
        <fullName evidence="4">IclR family transcriptional regulator</fullName>
    </submittedName>
</protein>
<dbReference type="KEGG" id="req:REQ_44290"/>
<evidence type="ECO:0000313" key="4">
    <source>
        <dbReference type="EMBL" id="CBH50392.1"/>
    </source>
</evidence>
<dbReference type="SUPFAM" id="SSF46785">
    <property type="entry name" value="Winged helix' DNA-binding domain"/>
    <property type="match status" value="1"/>
</dbReference>